<evidence type="ECO:0000313" key="1">
    <source>
        <dbReference type="EMBL" id="VDM66284.1"/>
    </source>
</evidence>
<gene>
    <name evidence="1" type="ORF">SVUK_LOCUS1282</name>
</gene>
<organism evidence="1 2">
    <name type="scientific">Strongylus vulgaris</name>
    <name type="common">Blood worm</name>
    <dbReference type="NCBI Taxonomy" id="40348"/>
    <lineage>
        <taxon>Eukaryota</taxon>
        <taxon>Metazoa</taxon>
        <taxon>Ecdysozoa</taxon>
        <taxon>Nematoda</taxon>
        <taxon>Chromadorea</taxon>
        <taxon>Rhabditida</taxon>
        <taxon>Rhabditina</taxon>
        <taxon>Rhabditomorpha</taxon>
        <taxon>Strongyloidea</taxon>
        <taxon>Strongylidae</taxon>
        <taxon>Strongylus</taxon>
    </lineage>
</organism>
<dbReference type="EMBL" id="UYYB01002479">
    <property type="protein sequence ID" value="VDM66284.1"/>
    <property type="molecule type" value="Genomic_DNA"/>
</dbReference>
<protein>
    <submittedName>
        <fullName evidence="1">Uncharacterized protein</fullName>
    </submittedName>
</protein>
<sequence length="32" mass="3732">MATFEVLARNCALNLERTELRDAVARKQKIDR</sequence>
<dbReference type="AlphaFoldDB" id="A0A3P7IL07"/>
<name>A0A3P7IL07_STRVU</name>
<keyword evidence="2" id="KW-1185">Reference proteome</keyword>
<accession>A0A3P7IL07</accession>
<evidence type="ECO:0000313" key="2">
    <source>
        <dbReference type="Proteomes" id="UP000270094"/>
    </source>
</evidence>
<dbReference type="OrthoDB" id="5837530at2759"/>
<proteinExistence type="predicted"/>
<feature type="non-terminal residue" evidence="1">
    <location>
        <position position="32"/>
    </location>
</feature>
<dbReference type="Proteomes" id="UP000270094">
    <property type="component" value="Unassembled WGS sequence"/>
</dbReference>
<reference evidence="1 2" key="1">
    <citation type="submission" date="2018-11" db="EMBL/GenBank/DDBJ databases">
        <authorList>
            <consortium name="Pathogen Informatics"/>
        </authorList>
    </citation>
    <scope>NUCLEOTIDE SEQUENCE [LARGE SCALE GENOMIC DNA]</scope>
</reference>